<evidence type="ECO:0000313" key="3">
    <source>
        <dbReference type="EMBL" id="GHO54662.1"/>
    </source>
</evidence>
<protein>
    <recommendedName>
        <fullName evidence="2">Methyltransferase domain-containing protein</fullName>
    </recommendedName>
</protein>
<name>A0ABQ3UPY5_9CHLR</name>
<dbReference type="InterPro" id="IPR041698">
    <property type="entry name" value="Methyltransf_25"/>
</dbReference>
<gene>
    <name evidence="3" type="ORF">KSB_31370</name>
</gene>
<keyword evidence="1" id="KW-0808">Transferase</keyword>
<dbReference type="Proteomes" id="UP000654345">
    <property type="component" value="Unassembled WGS sequence"/>
</dbReference>
<evidence type="ECO:0000256" key="1">
    <source>
        <dbReference type="ARBA" id="ARBA00022679"/>
    </source>
</evidence>
<dbReference type="EMBL" id="BNJG01000001">
    <property type="protein sequence ID" value="GHO54662.1"/>
    <property type="molecule type" value="Genomic_DNA"/>
</dbReference>
<proteinExistence type="predicted"/>
<dbReference type="RefSeq" id="WP_201371344.1">
    <property type="nucleotide sequence ID" value="NZ_BNJG01000001.1"/>
</dbReference>
<evidence type="ECO:0000313" key="4">
    <source>
        <dbReference type="Proteomes" id="UP000654345"/>
    </source>
</evidence>
<comment type="caution">
    <text evidence="3">The sequence shown here is derived from an EMBL/GenBank/DDBJ whole genome shotgun (WGS) entry which is preliminary data.</text>
</comment>
<evidence type="ECO:0000259" key="2">
    <source>
        <dbReference type="Pfam" id="PF13649"/>
    </source>
</evidence>
<dbReference type="CDD" id="cd02440">
    <property type="entry name" value="AdoMet_MTases"/>
    <property type="match status" value="1"/>
</dbReference>
<feature type="domain" description="Methyltransferase" evidence="2">
    <location>
        <begin position="46"/>
        <end position="139"/>
    </location>
</feature>
<reference evidence="3 4" key="1">
    <citation type="journal article" date="2021" name="Int. J. Syst. Evol. Microbiol.">
        <title>Reticulibacter mediterranei gen. nov., sp. nov., within the new family Reticulibacteraceae fam. nov., and Ktedonospora formicarum gen. nov., sp. nov., Ktedonobacter robiniae sp. nov., Dictyobacter formicarum sp. nov. and Dictyobacter arantiisoli sp. nov., belonging to the class Ktedonobacteria.</title>
        <authorList>
            <person name="Yabe S."/>
            <person name="Zheng Y."/>
            <person name="Wang C.M."/>
            <person name="Sakai Y."/>
            <person name="Abe K."/>
            <person name="Yokota A."/>
            <person name="Donadio S."/>
            <person name="Cavaletti L."/>
            <person name="Monciardini P."/>
        </authorList>
    </citation>
    <scope>NUCLEOTIDE SEQUENCE [LARGE SCALE GENOMIC DNA]</scope>
    <source>
        <strain evidence="3 4">SOSP1-30</strain>
    </source>
</reference>
<dbReference type="InterPro" id="IPR029063">
    <property type="entry name" value="SAM-dependent_MTases_sf"/>
</dbReference>
<dbReference type="Gene3D" id="3.40.50.150">
    <property type="entry name" value="Vaccinia Virus protein VP39"/>
    <property type="match status" value="1"/>
</dbReference>
<accession>A0ABQ3UPY5</accession>
<sequence>MESSSGTSTYSQTWFDVFMPTLPQEHTKQDVAFLGRMLPLPRYRRVLDLCCGYGRHALPLADRGYEVTGVDRDIHVIAEAQRRAAGRKISYLVGDMRELEQVSGNFDAVINMWQSFSYFDEATNRDLLRQIHAKLASQGRLIIDMFHREFYEQHQGVKHSTVNGMSLVTRQYMQGRRLLVDLEYGNGETDHFEWELFTPAEFSAIVAASGFRTLLTCTWSDEARPATAEIPRMQMVFEKI</sequence>
<keyword evidence="4" id="KW-1185">Reference proteome</keyword>
<dbReference type="Gene3D" id="2.20.25.110">
    <property type="entry name" value="S-adenosyl-L-methionine-dependent methyltransferases"/>
    <property type="match status" value="1"/>
</dbReference>
<dbReference type="PANTHER" id="PTHR43861">
    <property type="entry name" value="TRANS-ACONITATE 2-METHYLTRANSFERASE-RELATED"/>
    <property type="match status" value="1"/>
</dbReference>
<dbReference type="Pfam" id="PF13649">
    <property type="entry name" value="Methyltransf_25"/>
    <property type="match status" value="1"/>
</dbReference>
<dbReference type="SUPFAM" id="SSF53335">
    <property type="entry name" value="S-adenosyl-L-methionine-dependent methyltransferases"/>
    <property type="match status" value="1"/>
</dbReference>
<organism evidence="3 4">
    <name type="scientific">Ktedonobacter robiniae</name>
    <dbReference type="NCBI Taxonomy" id="2778365"/>
    <lineage>
        <taxon>Bacteria</taxon>
        <taxon>Bacillati</taxon>
        <taxon>Chloroflexota</taxon>
        <taxon>Ktedonobacteria</taxon>
        <taxon>Ktedonobacterales</taxon>
        <taxon>Ktedonobacteraceae</taxon>
        <taxon>Ktedonobacter</taxon>
    </lineage>
</organism>